<feature type="compositionally biased region" description="Basic and acidic residues" evidence="9">
    <location>
        <begin position="46"/>
        <end position="55"/>
    </location>
</feature>
<evidence type="ECO:0000256" key="6">
    <source>
        <dbReference type="ARBA" id="ARBA00023212"/>
    </source>
</evidence>
<gene>
    <name evidence="11" type="ORF">HZH66_003532</name>
</gene>
<keyword evidence="2" id="KW-0493">Microtubule</keyword>
<evidence type="ECO:0000259" key="10">
    <source>
        <dbReference type="PROSITE" id="PS50067"/>
    </source>
</evidence>
<evidence type="ECO:0000256" key="9">
    <source>
        <dbReference type="SAM" id="MobiDB-lite"/>
    </source>
</evidence>
<name>A0A834KIF4_VESVU</name>
<dbReference type="CDD" id="cd01366">
    <property type="entry name" value="KISc_C_terminal"/>
    <property type="match status" value="1"/>
</dbReference>
<keyword evidence="4 7" id="KW-0067">ATP-binding</keyword>
<reference evidence="11" key="1">
    <citation type="journal article" date="2020" name="G3 (Bethesda)">
        <title>High-Quality Assemblies for Three Invasive Social Wasps from the &lt;i&gt;Vespula&lt;/i&gt; Genus.</title>
        <authorList>
            <person name="Harrop T.W.R."/>
            <person name="Guhlin J."/>
            <person name="McLaughlin G.M."/>
            <person name="Permina E."/>
            <person name="Stockwell P."/>
            <person name="Gilligan J."/>
            <person name="Le Lec M.F."/>
            <person name="Gruber M.A.M."/>
            <person name="Quinn O."/>
            <person name="Lovegrove M."/>
            <person name="Duncan E.J."/>
            <person name="Remnant E.J."/>
            <person name="Van Eeckhoven J."/>
            <person name="Graham B."/>
            <person name="Knapp R.A."/>
            <person name="Langford K.W."/>
            <person name="Kronenberg Z."/>
            <person name="Press M.O."/>
            <person name="Eacker S.M."/>
            <person name="Wilson-Rankin E.E."/>
            <person name="Purcell J."/>
            <person name="Lester P.J."/>
            <person name="Dearden P.K."/>
        </authorList>
    </citation>
    <scope>NUCLEOTIDE SEQUENCE</scope>
    <source>
        <strain evidence="11">Marl-1</strain>
    </source>
</reference>
<evidence type="ECO:0000256" key="4">
    <source>
        <dbReference type="ARBA" id="ARBA00022840"/>
    </source>
</evidence>
<dbReference type="PANTHER" id="PTHR47972">
    <property type="entry name" value="KINESIN-LIKE PROTEIN KLP-3"/>
    <property type="match status" value="1"/>
</dbReference>
<evidence type="ECO:0000256" key="7">
    <source>
        <dbReference type="PROSITE-ProRule" id="PRU00283"/>
    </source>
</evidence>
<feature type="binding site" evidence="7">
    <location>
        <begin position="421"/>
        <end position="428"/>
    </location>
    <ligand>
        <name>ATP</name>
        <dbReference type="ChEBI" id="CHEBI:30616"/>
    </ligand>
</feature>
<dbReference type="EMBL" id="JACSEA010000003">
    <property type="protein sequence ID" value="KAF7404626.1"/>
    <property type="molecule type" value="Genomic_DNA"/>
</dbReference>
<feature type="region of interest" description="Disordered" evidence="9">
    <location>
        <begin position="131"/>
        <end position="152"/>
    </location>
</feature>
<keyword evidence="5 7" id="KW-0505">Motor protein</keyword>
<dbReference type="GO" id="GO:0007018">
    <property type="term" value="P:microtubule-based movement"/>
    <property type="evidence" value="ECO:0007669"/>
    <property type="project" value="InterPro"/>
</dbReference>
<dbReference type="GO" id="GO:0003777">
    <property type="term" value="F:microtubule motor activity"/>
    <property type="evidence" value="ECO:0007669"/>
    <property type="project" value="InterPro"/>
</dbReference>
<dbReference type="GO" id="GO:0008017">
    <property type="term" value="F:microtubule binding"/>
    <property type="evidence" value="ECO:0007669"/>
    <property type="project" value="InterPro"/>
</dbReference>
<feature type="coiled-coil region" evidence="8">
    <location>
        <begin position="183"/>
        <end position="315"/>
    </location>
</feature>
<dbReference type="InterPro" id="IPR036961">
    <property type="entry name" value="Kinesin_motor_dom_sf"/>
</dbReference>
<dbReference type="GO" id="GO:0005524">
    <property type="term" value="F:ATP binding"/>
    <property type="evidence" value="ECO:0007669"/>
    <property type="project" value="UniProtKB-UniRule"/>
</dbReference>
<evidence type="ECO:0000313" key="11">
    <source>
        <dbReference type="EMBL" id="KAF7404626.1"/>
    </source>
</evidence>
<proteinExistence type="inferred from homology"/>
<keyword evidence="3 7" id="KW-0547">Nucleotide-binding</keyword>
<accession>A0A834KIF4</accession>
<evidence type="ECO:0000256" key="3">
    <source>
        <dbReference type="ARBA" id="ARBA00022741"/>
    </source>
</evidence>
<dbReference type="SUPFAM" id="SSF52540">
    <property type="entry name" value="P-loop containing nucleoside triphosphate hydrolases"/>
    <property type="match status" value="1"/>
</dbReference>
<dbReference type="PRINTS" id="PR00380">
    <property type="entry name" value="KINESINHEAVY"/>
</dbReference>
<dbReference type="InterPro" id="IPR027417">
    <property type="entry name" value="P-loop_NTPase"/>
</dbReference>
<evidence type="ECO:0000256" key="1">
    <source>
        <dbReference type="ARBA" id="ARBA00004245"/>
    </source>
</evidence>
<dbReference type="SMART" id="SM00129">
    <property type="entry name" value="KISc"/>
    <property type="match status" value="1"/>
</dbReference>
<dbReference type="Proteomes" id="UP000614350">
    <property type="component" value="Unassembled WGS sequence"/>
</dbReference>
<dbReference type="AlphaFoldDB" id="A0A834KIF4"/>
<dbReference type="PROSITE" id="PS50067">
    <property type="entry name" value="KINESIN_MOTOR_2"/>
    <property type="match status" value="1"/>
</dbReference>
<evidence type="ECO:0000256" key="2">
    <source>
        <dbReference type="ARBA" id="ARBA00022701"/>
    </source>
</evidence>
<feature type="compositionally biased region" description="Low complexity" evidence="9">
    <location>
        <begin position="136"/>
        <end position="152"/>
    </location>
</feature>
<dbReference type="SUPFAM" id="SSF57997">
    <property type="entry name" value="Tropomyosin"/>
    <property type="match status" value="1"/>
</dbReference>
<dbReference type="PANTHER" id="PTHR47972:SF45">
    <property type="entry name" value="PROTEIN CLARET SEGREGATIONAL"/>
    <property type="match status" value="1"/>
</dbReference>
<comment type="similarity">
    <text evidence="7">Belongs to the TRAFAC class myosin-kinesin ATPase superfamily. Kinesin family.</text>
</comment>
<sequence length="688" mass="78260">MESRLPKPNHFYKKATTMIDIDLKKKNQSMTKIQTGLSRAVSSTKLTDDTKKDKNMLNNDGKSNNENESLPQTTRTKNIAAITRSNEAIKAMKRPGPIVTTANTKKPKVKVSVKAITPRKTLKTVLKTRNGINRPTENNTNNKTTATTTTTTTTTTTATVNKWDYKGRFAIVNSELIKLRGNYKEILSKNTELQKIIDDLKDNGNTYKLKLEEYETLKTTLSKELETTKEELKQVQNEKEDFVKRWTKAEEAYKKVTEELKELQDKFADQQAKLQEQTIETKKVKTKLEHDENLIKDLTIHKEELQSLVHQMDKERRILHNTVQEMKGNIRVFCRVRPRTPKESSKPLCFIKFVDECTIEIGKSDGSDMASCSGKVRNVRQEFSFDKVFPHNASQADIFEELSLLVQSALEGYNVCVFAYGQTGSGKTYTMEGEPGFDTEGMIPRTVRHIFKEMKELELLGWEYRIEASFLEIYNEHIVDLLDSQCNKIHEIRMRDNRGHDLYVSNLKVEEIHNAEELQDCLLTAQRNRAVAATNSNERSSRSHSVARIRLIGEHKTKEEICIGNLNLVDLAGSERLKGEEAARTAETKNINKSLANLGNVILALLKKQEHVPYRNSKLTHLLMPSLGGNSKTLMLLNISPLDECYNETLNSLRFASNVNNCKINVKRVRTALPNISNNLSSSSTSDI</sequence>
<comment type="caution">
    <text evidence="11">The sequence shown here is derived from an EMBL/GenBank/DDBJ whole genome shotgun (WGS) entry which is preliminary data.</text>
</comment>
<dbReference type="Gene3D" id="3.40.850.10">
    <property type="entry name" value="Kinesin motor domain"/>
    <property type="match status" value="1"/>
</dbReference>
<keyword evidence="8" id="KW-0175">Coiled coil</keyword>
<evidence type="ECO:0000256" key="5">
    <source>
        <dbReference type="ARBA" id="ARBA00023175"/>
    </source>
</evidence>
<comment type="subcellular location">
    <subcellularLocation>
        <location evidence="1">Cytoplasm</location>
        <location evidence="1">Cytoskeleton</location>
    </subcellularLocation>
</comment>
<keyword evidence="6" id="KW-0963">Cytoplasm</keyword>
<keyword evidence="6" id="KW-0206">Cytoskeleton</keyword>
<evidence type="ECO:0000256" key="8">
    <source>
        <dbReference type="SAM" id="Coils"/>
    </source>
</evidence>
<dbReference type="Pfam" id="PF00225">
    <property type="entry name" value="Kinesin"/>
    <property type="match status" value="1"/>
</dbReference>
<dbReference type="InterPro" id="IPR001752">
    <property type="entry name" value="Kinesin_motor_dom"/>
</dbReference>
<feature type="region of interest" description="Disordered" evidence="9">
    <location>
        <begin position="40"/>
        <end position="84"/>
    </location>
</feature>
<organism evidence="11 12">
    <name type="scientific">Vespula vulgaris</name>
    <name type="common">Yellow jacket</name>
    <name type="synonym">Wasp</name>
    <dbReference type="NCBI Taxonomy" id="7454"/>
    <lineage>
        <taxon>Eukaryota</taxon>
        <taxon>Metazoa</taxon>
        <taxon>Ecdysozoa</taxon>
        <taxon>Arthropoda</taxon>
        <taxon>Hexapoda</taxon>
        <taxon>Insecta</taxon>
        <taxon>Pterygota</taxon>
        <taxon>Neoptera</taxon>
        <taxon>Endopterygota</taxon>
        <taxon>Hymenoptera</taxon>
        <taxon>Apocrita</taxon>
        <taxon>Aculeata</taxon>
        <taxon>Vespoidea</taxon>
        <taxon>Vespidae</taxon>
        <taxon>Vespinae</taxon>
        <taxon>Vespula</taxon>
    </lineage>
</organism>
<keyword evidence="12" id="KW-1185">Reference proteome</keyword>
<dbReference type="GO" id="GO:0005874">
    <property type="term" value="C:microtubule"/>
    <property type="evidence" value="ECO:0007669"/>
    <property type="project" value="UniProtKB-KW"/>
</dbReference>
<dbReference type="InterPro" id="IPR027640">
    <property type="entry name" value="Kinesin-like_fam"/>
</dbReference>
<protein>
    <recommendedName>
        <fullName evidence="10">Kinesin motor domain-containing protein</fullName>
    </recommendedName>
</protein>
<feature type="domain" description="Kinesin motor" evidence="10">
    <location>
        <begin position="329"/>
        <end position="662"/>
    </location>
</feature>
<evidence type="ECO:0000313" key="12">
    <source>
        <dbReference type="Proteomes" id="UP000614350"/>
    </source>
</evidence>
<feature type="compositionally biased region" description="Polar residues" evidence="9">
    <location>
        <begin position="61"/>
        <end position="77"/>
    </location>
</feature>